<dbReference type="EMBL" id="UZAL01027269">
    <property type="protein sequence ID" value="VDP30934.1"/>
    <property type="molecule type" value="Genomic_DNA"/>
</dbReference>
<dbReference type="PANTHER" id="PTHR21301">
    <property type="entry name" value="REVERSE TRANSCRIPTASE"/>
    <property type="match status" value="1"/>
</dbReference>
<accession>A0A183NUV1</accession>
<evidence type="ECO:0000313" key="1">
    <source>
        <dbReference type="EMBL" id="VDP30934.1"/>
    </source>
</evidence>
<dbReference type="PANTHER" id="PTHR21301:SF10">
    <property type="entry name" value="REVERSE TRANSCRIPTASE DOMAIN-CONTAINING PROTEIN"/>
    <property type="match status" value="1"/>
</dbReference>
<organism evidence="1 2">
    <name type="scientific">Schistosoma mattheei</name>
    <dbReference type="NCBI Taxonomy" id="31246"/>
    <lineage>
        <taxon>Eukaryota</taxon>
        <taxon>Metazoa</taxon>
        <taxon>Spiralia</taxon>
        <taxon>Lophotrochozoa</taxon>
        <taxon>Platyhelminthes</taxon>
        <taxon>Trematoda</taxon>
        <taxon>Digenea</taxon>
        <taxon>Strigeidida</taxon>
        <taxon>Schistosomatoidea</taxon>
        <taxon>Schistosomatidae</taxon>
        <taxon>Schistosoma</taxon>
    </lineage>
</organism>
<sequence length="580" mass="67495">MDFAPKFKTCYPKSDWFFCELQSCQNIYFYHFSLKTNYPSYFSLRSHDTKTAQNVTFDSETCLTVSLKIPIEYSKNEEYLSEQLFSITSSSGSTVISNKHYTNSILTDKHREAISKLKLNEHILITKPDKRLGTVILNKTDYIDKMNSLLNDQTKHQKLGSCKDLNEKTERQLTTALKLLKHHQYISEHTYNTLKPSGTHTPRLYGLPKIHKPDVPLRPILDMANSPYHSTAKWLVKLLEPLQQELVKYSVKDVFEFVDRIKNMNINGKNMLSLDITSLFTNIPLTETIDYTCEQLLEKKIEIPIPVIKMKELLKCTMNIHFEFNNEFFRQVDGDLENAHFELTDTLNKLLPEPIIKQMVKYKHLEPQLKELESTAHRVNRHKRNLNQSYSRSRSTVKKEKAHINYRTSSMNYDYLTNCLMDKMNTVENEGTMACCDALFVLVSTYKQFSDRIYSILNYLFEEVNKLHECAARELNMSYAKSLKNMENATQATKWKASSIMSCQDREGSICRSSSRGRIISSNFDSSDRPATENTEHDPLSVTELNSELLGIITRQVSIKIYIFWHVYSIIFMFDLALFI</sequence>
<gene>
    <name evidence="1" type="ORF">SMTD_LOCUS5887</name>
</gene>
<evidence type="ECO:0000313" key="2">
    <source>
        <dbReference type="Proteomes" id="UP000269396"/>
    </source>
</evidence>
<name>A0A183NUV1_9TREM</name>
<proteinExistence type="predicted"/>
<dbReference type="AlphaFoldDB" id="A0A183NUV1"/>
<dbReference type="Proteomes" id="UP000269396">
    <property type="component" value="Unassembled WGS sequence"/>
</dbReference>
<protein>
    <submittedName>
        <fullName evidence="1">Uncharacterized protein</fullName>
    </submittedName>
</protein>
<reference evidence="1 2" key="1">
    <citation type="submission" date="2018-11" db="EMBL/GenBank/DDBJ databases">
        <authorList>
            <consortium name="Pathogen Informatics"/>
        </authorList>
    </citation>
    <scope>NUCLEOTIDE SEQUENCE [LARGE SCALE GENOMIC DNA]</scope>
    <source>
        <strain>Denwood</strain>
        <strain evidence="2">Zambia</strain>
    </source>
</reference>
<keyword evidence="2" id="KW-1185">Reference proteome</keyword>